<reference evidence="6 7" key="1">
    <citation type="journal article" date="2011" name="Stand. Genomic Sci.">
        <title>Complete genome sequence of Nitratifractor salsuginis type strain (E9I37-1).</title>
        <authorList>
            <person name="Anderson I."/>
            <person name="Sikorski J."/>
            <person name="Zeytun A."/>
            <person name="Nolan M."/>
            <person name="Lapidus A."/>
            <person name="Lucas S."/>
            <person name="Hammon N."/>
            <person name="Deshpande S."/>
            <person name="Cheng J.F."/>
            <person name="Tapia R."/>
            <person name="Han C."/>
            <person name="Goodwin L."/>
            <person name="Pitluck S."/>
            <person name="Liolios K."/>
            <person name="Pagani I."/>
            <person name="Ivanova N."/>
            <person name="Huntemann M."/>
            <person name="Mavromatis K."/>
            <person name="Ovchinikova G."/>
            <person name="Pati A."/>
            <person name="Chen A."/>
            <person name="Palaniappan K."/>
            <person name="Land M."/>
            <person name="Hauser L."/>
            <person name="Brambilla E.M."/>
            <person name="Ngatchou-Djao O.D."/>
            <person name="Rohde M."/>
            <person name="Tindall B.J."/>
            <person name="Goker M."/>
            <person name="Detter J.C."/>
            <person name="Woyke T."/>
            <person name="Bristow J."/>
            <person name="Eisen J.A."/>
            <person name="Markowitz V."/>
            <person name="Hugenholtz P."/>
            <person name="Klenk H.P."/>
            <person name="Kyrpides N.C."/>
        </authorList>
    </citation>
    <scope>NUCLEOTIDE SEQUENCE [LARGE SCALE GENOMIC DNA]</scope>
    <source>
        <strain evidence="7">DSM 16511 / JCM 12458 / E9I37-1</strain>
    </source>
</reference>
<dbReference type="eggNOG" id="COG2326">
    <property type="taxonomic scope" value="Bacteria"/>
</dbReference>
<dbReference type="SUPFAM" id="SSF52540">
    <property type="entry name" value="P-loop containing nucleoside triphosphate hydrolases"/>
    <property type="match status" value="1"/>
</dbReference>
<dbReference type="OrthoDB" id="9775224at2"/>
<accession>E6X3E3</accession>
<dbReference type="EC" id="2.7.4.-" evidence="4"/>
<dbReference type="Pfam" id="PF03976">
    <property type="entry name" value="PPK2"/>
    <property type="match status" value="1"/>
</dbReference>
<reference evidence="7" key="2">
    <citation type="submission" date="2011-01" db="EMBL/GenBank/DDBJ databases">
        <title>The complete genome of Nitratifractor salsuginis DSM 16511.</title>
        <authorList>
            <consortium name="US DOE Joint Genome Institute (JGI-PGF)"/>
            <person name="Lucas S."/>
            <person name="Copeland A."/>
            <person name="Lapidus A."/>
            <person name="Bruce D."/>
            <person name="Goodwin L."/>
            <person name="Pitluck S."/>
            <person name="Kyrpides N."/>
            <person name="Mavromatis K."/>
            <person name="Ivanova N."/>
            <person name="Mikhailova N."/>
            <person name="Zeytun A."/>
            <person name="Detter J.C."/>
            <person name="Tapia R."/>
            <person name="Han C."/>
            <person name="Land M."/>
            <person name="Hauser L."/>
            <person name="Markowitz V."/>
            <person name="Cheng J.-F."/>
            <person name="Hugenholtz P."/>
            <person name="Woyke T."/>
            <person name="Wu D."/>
            <person name="Tindall B."/>
            <person name="Schuetze A."/>
            <person name="Brambilla E."/>
            <person name="Klenk H.-P."/>
            <person name="Eisen J.A."/>
        </authorList>
    </citation>
    <scope>NUCLEOTIDE SEQUENCE [LARGE SCALE GENOMIC DNA]</scope>
    <source>
        <strain evidence="7">DSM 16511 / JCM 12458 / E9I37-1</strain>
    </source>
</reference>
<evidence type="ECO:0000256" key="4">
    <source>
        <dbReference type="RuleBase" id="RU369062"/>
    </source>
</evidence>
<dbReference type="PIRSF" id="PIRSF028756">
    <property type="entry name" value="PPK2_prd"/>
    <property type="match status" value="1"/>
</dbReference>
<evidence type="ECO:0000256" key="3">
    <source>
        <dbReference type="ARBA" id="ARBA00022777"/>
    </source>
</evidence>
<keyword evidence="7" id="KW-1185">Reference proteome</keyword>
<dbReference type="GO" id="GO:0008976">
    <property type="term" value="F:polyphosphate kinase activity"/>
    <property type="evidence" value="ECO:0007669"/>
    <property type="project" value="UniProtKB-UniRule"/>
</dbReference>
<dbReference type="GO" id="GO:0006793">
    <property type="term" value="P:phosphorus metabolic process"/>
    <property type="evidence" value="ECO:0007669"/>
    <property type="project" value="InterPro"/>
</dbReference>
<proteinExistence type="inferred from homology"/>
<dbReference type="HOGENOM" id="CLU_048699_3_0_7"/>
<dbReference type="InterPro" id="IPR016898">
    <property type="entry name" value="Polyphosphate_phosphotransfera"/>
</dbReference>
<dbReference type="InterPro" id="IPR022486">
    <property type="entry name" value="PPK2_PA0141"/>
</dbReference>
<organism evidence="6 7">
    <name type="scientific">Nitratifractor salsuginis (strain DSM 16511 / JCM 12458 / E9I37-1)</name>
    <dbReference type="NCBI Taxonomy" id="749222"/>
    <lineage>
        <taxon>Bacteria</taxon>
        <taxon>Pseudomonadati</taxon>
        <taxon>Campylobacterota</taxon>
        <taxon>Epsilonproteobacteria</taxon>
        <taxon>Campylobacterales</taxon>
        <taxon>Sulfurovaceae</taxon>
        <taxon>Nitratifractor</taxon>
    </lineage>
</organism>
<dbReference type="PANTHER" id="PTHR34383">
    <property type="entry name" value="POLYPHOSPHATE:AMP PHOSPHOTRANSFERASE-RELATED"/>
    <property type="match status" value="1"/>
</dbReference>
<dbReference type="AlphaFoldDB" id="E6X3E3"/>
<dbReference type="PANTHER" id="PTHR34383:SF1">
    <property type="entry name" value="ADP-POLYPHOSPHATE PHOSPHOTRANSFERASE"/>
    <property type="match status" value="1"/>
</dbReference>
<evidence type="ECO:0000256" key="1">
    <source>
        <dbReference type="ARBA" id="ARBA00009924"/>
    </source>
</evidence>
<dbReference type="STRING" id="749222.Nitsa_0961"/>
<comment type="subunit">
    <text evidence="4">Homotetramer.</text>
</comment>
<evidence type="ECO:0000313" key="6">
    <source>
        <dbReference type="EMBL" id="ADV46220.1"/>
    </source>
</evidence>
<sequence length="252" mass="30069">MKKKEYKKQLYELQVQLVKFQRHVIENDIKVCVVFEGRDAAGKDGTIKRFLEHLSPREARAVALGKPSDRDKKSWYFQRYVPHLPAGGEMVFFNRSWYNRAGVEPVMGFCTKEEYEAFMQEVGSFEQMLVHSGMIFIKYYLDISKEEQKRRLEARKKDPLKQWKLSPIDMQAQKLWKKYSKYRDRMFERTSFVFAPWYVVHSDDKKTARINVMKHFLSQVDYPEKDEKLLIYDNDVVCEFDPVCYEKGLIAP</sequence>
<dbReference type="NCBIfam" id="TIGR03707">
    <property type="entry name" value="PPK2_P_aer"/>
    <property type="match status" value="1"/>
</dbReference>
<comment type="similarity">
    <text evidence="1 4">Belongs to the polyphosphate kinase 2 (PPK2) family. Class I subfamily.</text>
</comment>
<comment type="function">
    <text evidence="4">Uses inorganic polyphosphate (polyP) as a donor to convert GDP to GTP or ADP to ATP.</text>
</comment>
<feature type="domain" description="Polyphosphate kinase-2-related" evidence="5">
    <location>
        <begin position="2"/>
        <end position="227"/>
    </location>
</feature>
<keyword evidence="2 4" id="KW-0808">Transferase</keyword>
<evidence type="ECO:0000313" key="7">
    <source>
        <dbReference type="Proteomes" id="UP000008633"/>
    </source>
</evidence>
<protein>
    <recommendedName>
        <fullName evidence="4">ADP/GDP-polyphosphate phosphotransferase</fullName>
        <ecNumber evidence="4">2.7.4.-</ecNumber>
    </recommendedName>
    <alternativeName>
        <fullName evidence="4">Polyphosphate kinase PPK2</fullName>
    </alternativeName>
</protein>
<dbReference type="Gene3D" id="3.40.50.300">
    <property type="entry name" value="P-loop containing nucleotide triphosphate hydrolases"/>
    <property type="match status" value="1"/>
</dbReference>
<dbReference type="InterPro" id="IPR022488">
    <property type="entry name" value="PPK2-related"/>
</dbReference>
<dbReference type="KEGG" id="nsa:Nitsa_0961"/>
<evidence type="ECO:0000259" key="5">
    <source>
        <dbReference type="Pfam" id="PF03976"/>
    </source>
</evidence>
<dbReference type="InterPro" id="IPR027417">
    <property type="entry name" value="P-loop_NTPase"/>
</dbReference>
<gene>
    <name evidence="6" type="ordered locus">Nitsa_0961</name>
</gene>
<name>E6X3E3_NITSE</name>
<dbReference type="EMBL" id="CP002452">
    <property type="protein sequence ID" value="ADV46220.1"/>
    <property type="molecule type" value="Genomic_DNA"/>
</dbReference>
<keyword evidence="3 4" id="KW-0418">Kinase</keyword>
<dbReference type="Proteomes" id="UP000008633">
    <property type="component" value="Chromosome"/>
</dbReference>
<evidence type="ECO:0000256" key="2">
    <source>
        <dbReference type="ARBA" id="ARBA00022679"/>
    </source>
</evidence>
<dbReference type="RefSeq" id="WP_013553914.1">
    <property type="nucleotide sequence ID" value="NC_014935.1"/>
</dbReference>